<comment type="caution">
    <text evidence="2">The sequence shown here is derived from an EMBL/GenBank/DDBJ whole genome shotgun (WGS) entry which is preliminary data.</text>
</comment>
<dbReference type="RefSeq" id="WP_190545900.1">
    <property type="nucleotide sequence ID" value="NZ_CAWPNO010000074.1"/>
</dbReference>
<name>A0ABR8AEK7_9CYAN</name>
<evidence type="ECO:0000313" key="2">
    <source>
        <dbReference type="EMBL" id="MBD2198359.1"/>
    </source>
</evidence>
<dbReference type="Proteomes" id="UP000658514">
    <property type="component" value="Unassembled WGS sequence"/>
</dbReference>
<keyword evidence="1" id="KW-1133">Transmembrane helix</keyword>
<evidence type="ECO:0000313" key="3">
    <source>
        <dbReference type="Proteomes" id="UP000658514"/>
    </source>
</evidence>
<accession>A0ABR8AEK7</accession>
<keyword evidence="1" id="KW-0812">Transmembrane</keyword>
<gene>
    <name evidence="2" type="ORF">H6G24_23105</name>
</gene>
<reference evidence="2 3" key="1">
    <citation type="journal article" date="2020" name="ISME J.">
        <title>Comparative genomics reveals insights into cyanobacterial evolution and habitat adaptation.</title>
        <authorList>
            <person name="Chen M.Y."/>
            <person name="Teng W.K."/>
            <person name="Zhao L."/>
            <person name="Hu C.X."/>
            <person name="Zhou Y.K."/>
            <person name="Han B.P."/>
            <person name="Song L.R."/>
            <person name="Shu W.S."/>
        </authorList>
    </citation>
    <scope>NUCLEOTIDE SEQUENCE [LARGE SCALE GENOMIC DNA]</scope>
    <source>
        <strain evidence="2 3">FACHB-288</strain>
    </source>
</reference>
<proteinExistence type="predicted"/>
<keyword evidence="1" id="KW-0472">Membrane</keyword>
<dbReference type="EMBL" id="JACJQH010000040">
    <property type="protein sequence ID" value="MBD2198359.1"/>
    <property type="molecule type" value="Genomic_DNA"/>
</dbReference>
<protein>
    <submittedName>
        <fullName evidence="2">Uncharacterized protein</fullName>
    </submittedName>
</protein>
<feature type="transmembrane region" description="Helical" evidence="1">
    <location>
        <begin position="12"/>
        <end position="35"/>
    </location>
</feature>
<sequence>MQNTQDFLTNAILAIATLYAILMILDFFAGLVKLWNACTQQQNNTAYQVNHKQVIDKTTTPASNKPVNNPESLSIPVADSTAPSITDNIDTESLTLLIEKLPQPRIRTAARRLGIADKVNGHYQRLAILRTQLKAKLTSQPKEVARVLSEMTLQTSTSRAKVIAG</sequence>
<keyword evidence="3" id="KW-1185">Reference proteome</keyword>
<organism evidence="2 3">
    <name type="scientific">Calothrix parietina FACHB-288</name>
    <dbReference type="NCBI Taxonomy" id="2692896"/>
    <lineage>
        <taxon>Bacteria</taxon>
        <taxon>Bacillati</taxon>
        <taxon>Cyanobacteriota</taxon>
        <taxon>Cyanophyceae</taxon>
        <taxon>Nostocales</taxon>
        <taxon>Calotrichaceae</taxon>
        <taxon>Calothrix</taxon>
    </lineage>
</organism>
<evidence type="ECO:0000256" key="1">
    <source>
        <dbReference type="SAM" id="Phobius"/>
    </source>
</evidence>